<feature type="transmembrane region" description="Helical" evidence="1">
    <location>
        <begin position="12"/>
        <end position="30"/>
    </location>
</feature>
<evidence type="ECO:0000313" key="3">
    <source>
        <dbReference type="EMBL" id="KAL3865921.1"/>
    </source>
</evidence>
<protein>
    <recommendedName>
        <fullName evidence="2">Methyltransferase FkbM domain-containing protein</fullName>
    </recommendedName>
</protein>
<reference evidence="3 4" key="1">
    <citation type="submission" date="2024-11" db="EMBL/GenBank/DDBJ databases">
        <title>Chromosome-level genome assembly of the freshwater bivalve Anodonta woodiana.</title>
        <authorList>
            <person name="Chen X."/>
        </authorList>
    </citation>
    <scope>NUCLEOTIDE SEQUENCE [LARGE SCALE GENOMIC DNA]</scope>
    <source>
        <strain evidence="3">MN2024</strain>
        <tissue evidence="3">Gills</tissue>
    </source>
</reference>
<evidence type="ECO:0000256" key="1">
    <source>
        <dbReference type="SAM" id="Phobius"/>
    </source>
</evidence>
<dbReference type="InterPro" id="IPR029063">
    <property type="entry name" value="SAM-dependent_MTases_sf"/>
</dbReference>
<gene>
    <name evidence="3" type="ORF">ACJMK2_043266</name>
</gene>
<dbReference type="InterPro" id="IPR006342">
    <property type="entry name" value="FkbM_mtfrase"/>
</dbReference>
<comment type="caution">
    <text evidence="3">The sequence shown here is derived from an EMBL/GenBank/DDBJ whole genome shotgun (WGS) entry which is preliminary data.</text>
</comment>
<name>A0ABD3VWV8_SINWO</name>
<dbReference type="PANTHER" id="PTHR34203:SF15">
    <property type="entry name" value="SLL1173 PROTEIN"/>
    <property type="match status" value="1"/>
</dbReference>
<feature type="domain" description="Methyltransferase FkbM" evidence="2">
    <location>
        <begin position="200"/>
        <end position="365"/>
    </location>
</feature>
<evidence type="ECO:0000259" key="2">
    <source>
        <dbReference type="Pfam" id="PF05050"/>
    </source>
</evidence>
<dbReference type="Proteomes" id="UP001634394">
    <property type="component" value="Unassembled WGS sequence"/>
</dbReference>
<dbReference type="SUPFAM" id="SSF53335">
    <property type="entry name" value="S-adenosyl-L-methionine-dependent methyltransferases"/>
    <property type="match status" value="1"/>
</dbReference>
<dbReference type="PANTHER" id="PTHR34203">
    <property type="entry name" value="METHYLTRANSFERASE, FKBM FAMILY PROTEIN"/>
    <property type="match status" value="1"/>
</dbReference>
<keyword evidence="1" id="KW-1133">Transmembrane helix</keyword>
<organism evidence="3 4">
    <name type="scientific">Sinanodonta woodiana</name>
    <name type="common">Chinese pond mussel</name>
    <name type="synonym">Anodonta woodiana</name>
    <dbReference type="NCBI Taxonomy" id="1069815"/>
    <lineage>
        <taxon>Eukaryota</taxon>
        <taxon>Metazoa</taxon>
        <taxon>Spiralia</taxon>
        <taxon>Lophotrochozoa</taxon>
        <taxon>Mollusca</taxon>
        <taxon>Bivalvia</taxon>
        <taxon>Autobranchia</taxon>
        <taxon>Heteroconchia</taxon>
        <taxon>Palaeoheterodonta</taxon>
        <taxon>Unionida</taxon>
        <taxon>Unionoidea</taxon>
        <taxon>Unionidae</taxon>
        <taxon>Unioninae</taxon>
        <taxon>Sinanodonta</taxon>
    </lineage>
</organism>
<dbReference type="Pfam" id="PF05050">
    <property type="entry name" value="Methyltransf_21"/>
    <property type="match status" value="1"/>
</dbReference>
<dbReference type="AlphaFoldDB" id="A0ABD3VWV8"/>
<dbReference type="Gene3D" id="3.40.50.150">
    <property type="entry name" value="Vaccinia Virus protein VP39"/>
    <property type="match status" value="1"/>
</dbReference>
<dbReference type="NCBIfam" id="TIGR01444">
    <property type="entry name" value="fkbM_fam"/>
    <property type="match status" value="1"/>
</dbReference>
<keyword evidence="1" id="KW-0472">Membrane</keyword>
<keyword evidence="1" id="KW-0812">Transmembrane</keyword>
<sequence>MGNGKCNSKRCCRIYIVISLVGLGTIYFLLTNLLQTPGLIVKFGSTAQNEKTEARPHGGSNQLESTSHTDLNRPLLLADSSEMQNSSTLLNGRLWKKPKLISIVNICTANEELRNMCNINLTNAGLLHIYTPKKRFNVNQTSALNCIPTRTIPSFKICIYPREKDIFISESLITYGEWDGGQTNRIQKALQNFPEAIFLDFGANIGYFSLLARAMDRAVIAIEPINENFIHLEESVARNNFLDEILLLRHAITDRRTAVTMGQNKLNQGGVPIIKEANHSVIDRNSLTSVTMDDLLTLLLAKEVIVKMDIEGYECRALRTSKEFFRHVKVRYLFMEWFIMVEFRNRPDTACTTEFILDALQNMVNLGFSPYSEETREKLDIANCWSWKANDIIWAPRDSPKLF</sequence>
<dbReference type="EMBL" id="JBJQND010000009">
    <property type="protein sequence ID" value="KAL3865921.1"/>
    <property type="molecule type" value="Genomic_DNA"/>
</dbReference>
<proteinExistence type="predicted"/>
<dbReference type="InterPro" id="IPR052514">
    <property type="entry name" value="SAM-dependent_MTase"/>
</dbReference>
<accession>A0ABD3VWV8</accession>
<evidence type="ECO:0000313" key="4">
    <source>
        <dbReference type="Proteomes" id="UP001634394"/>
    </source>
</evidence>
<keyword evidence="4" id="KW-1185">Reference proteome</keyword>